<reference evidence="2" key="2">
    <citation type="journal article" date="2021" name="Front. Microbiol.">
        <title>Comprehensive Comparative Genomics and Phenotyping of Methylobacterium Species.</title>
        <authorList>
            <person name="Alessa O."/>
            <person name="Ogura Y."/>
            <person name="Fujitani Y."/>
            <person name="Takami H."/>
            <person name="Hayashi T."/>
            <person name="Sahin N."/>
            <person name="Tani A."/>
        </authorList>
    </citation>
    <scope>NUCLEOTIDE SEQUENCE</scope>
    <source>
        <strain evidence="2">DSM 22415</strain>
    </source>
</reference>
<reference evidence="2" key="3">
    <citation type="submission" date="2021-08" db="EMBL/GenBank/DDBJ databases">
        <authorList>
            <person name="Tani A."/>
            <person name="Ola A."/>
            <person name="Ogura Y."/>
            <person name="Katsura K."/>
            <person name="Hayashi T."/>
        </authorList>
    </citation>
    <scope>NUCLEOTIDE SEQUENCE</scope>
    <source>
        <strain evidence="2">DSM 22415</strain>
    </source>
</reference>
<dbReference type="Proteomes" id="UP001055303">
    <property type="component" value="Unassembled WGS sequence"/>
</dbReference>
<gene>
    <name evidence="2" type="ORF">IFDJLNFL_0734</name>
    <name evidence="3" type="ORF">MTDSW087_00746</name>
</gene>
<proteinExistence type="predicted"/>
<reference evidence="3 4" key="1">
    <citation type="submission" date="2019-06" db="EMBL/GenBank/DDBJ databases">
        <authorList>
            <person name="Rodrigo-Torres L."/>
            <person name="Arahal R. D."/>
            <person name="Lucena T."/>
        </authorList>
    </citation>
    <scope>NUCLEOTIDE SEQUENCE [LARGE SCALE GENOMIC DNA]</scope>
    <source>
        <strain evidence="3 4">SW08-7</strain>
    </source>
</reference>
<evidence type="ECO:0000313" key="3">
    <source>
        <dbReference type="EMBL" id="VUF11073.1"/>
    </source>
</evidence>
<organism evidence="3 4">
    <name type="scientific">Methylobacterium dankookense</name>
    <dbReference type="NCBI Taxonomy" id="560405"/>
    <lineage>
        <taxon>Bacteria</taxon>
        <taxon>Pseudomonadati</taxon>
        <taxon>Pseudomonadota</taxon>
        <taxon>Alphaproteobacteria</taxon>
        <taxon>Hyphomicrobiales</taxon>
        <taxon>Methylobacteriaceae</taxon>
        <taxon>Methylobacterium</taxon>
    </lineage>
</organism>
<dbReference type="EMBL" id="BPQI01000015">
    <property type="protein sequence ID" value="GJD54855.1"/>
    <property type="molecule type" value="Genomic_DNA"/>
</dbReference>
<accession>A0A564FSN0</accession>
<dbReference type="RefSeq" id="WP_017483089.1">
    <property type="nucleotide sequence ID" value="NZ_BPQI01000015.1"/>
</dbReference>
<dbReference type="Proteomes" id="UP000401717">
    <property type="component" value="Unassembled WGS sequence"/>
</dbReference>
<protein>
    <submittedName>
        <fullName evidence="3">Uncharacterized protein</fullName>
    </submittedName>
</protein>
<evidence type="ECO:0000256" key="1">
    <source>
        <dbReference type="SAM" id="MobiDB-lite"/>
    </source>
</evidence>
<name>A0A564FSN0_9HYPH</name>
<dbReference type="EMBL" id="CABFVH010000003">
    <property type="protein sequence ID" value="VUF11073.1"/>
    <property type="molecule type" value="Genomic_DNA"/>
</dbReference>
<keyword evidence="5" id="KW-1185">Reference proteome</keyword>
<feature type="region of interest" description="Disordered" evidence="1">
    <location>
        <begin position="46"/>
        <end position="70"/>
    </location>
</feature>
<evidence type="ECO:0000313" key="5">
    <source>
        <dbReference type="Proteomes" id="UP001055303"/>
    </source>
</evidence>
<sequence length="70" mass="6997">MSPPLLDGLDALVGAALRERLVAALAAALAAAAGDPAHPLVARVRAAGRGGRPGAAHPDPPRPRTRPEVP</sequence>
<evidence type="ECO:0000313" key="4">
    <source>
        <dbReference type="Proteomes" id="UP000401717"/>
    </source>
</evidence>
<evidence type="ECO:0000313" key="2">
    <source>
        <dbReference type="EMBL" id="GJD54855.1"/>
    </source>
</evidence>
<feature type="compositionally biased region" description="Basic and acidic residues" evidence="1">
    <location>
        <begin position="59"/>
        <end position="70"/>
    </location>
</feature>
<dbReference type="AlphaFoldDB" id="A0A564FSN0"/>